<accession>A0ABQ3IGF2</accession>
<name>A0ABQ3IGF2_9GAMM</name>
<evidence type="ECO:0008006" key="4">
    <source>
        <dbReference type="Google" id="ProtNLM"/>
    </source>
</evidence>
<comment type="caution">
    <text evidence="2">The sequence shown here is derived from an EMBL/GenBank/DDBJ whole genome shotgun (WGS) entry which is preliminary data.</text>
</comment>
<feature type="chain" id="PRO_5046808543" description="DUF2059 domain-containing protein" evidence="1">
    <location>
        <begin position="23"/>
        <end position="167"/>
    </location>
</feature>
<dbReference type="EMBL" id="BNAH01000001">
    <property type="protein sequence ID" value="GHE77829.1"/>
    <property type="molecule type" value="Genomic_DNA"/>
</dbReference>
<keyword evidence="1" id="KW-0732">Signal</keyword>
<keyword evidence="3" id="KW-1185">Reference proteome</keyword>
<dbReference type="RefSeq" id="WP_189376212.1">
    <property type="nucleotide sequence ID" value="NZ_BNAH01000001.1"/>
</dbReference>
<sequence>MNEIKKITLALLTILATSNALAECGANVDNIESFYINGMFTDYSDYTSNKNALKNFLVAYLESEGFNPNIQGQHNKDENKLSQIFEVVRQKWEDDDADDEIIKFLNNESLNSERAKEAIAEFLQDISIEYQSTISEEDSQLAIAKLENILDSCSRVVLISHSQGNLL</sequence>
<dbReference type="Proteomes" id="UP000626370">
    <property type="component" value="Unassembled WGS sequence"/>
</dbReference>
<feature type="signal peptide" evidence="1">
    <location>
        <begin position="1"/>
        <end position="22"/>
    </location>
</feature>
<evidence type="ECO:0000256" key="1">
    <source>
        <dbReference type="SAM" id="SignalP"/>
    </source>
</evidence>
<evidence type="ECO:0000313" key="3">
    <source>
        <dbReference type="Proteomes" id="UP000626370"/>
    </source>
</evidence>
<reference evidence="3" key="1">
    <citation type="journal article" date="2019" name="Int. J. Syst. Evol. Microbiol.">
        <title>The Global Catalogue of Microorganisms (GCM) 10K type strain sequencing project: providing services to taxonomists for standard genome sequencing and annotation.</title>
        <authorList>
            <consortium name="The Broad Institute Genomics Platform"/>
            <consortium name="The Broad Institute Genome Sequencing Center for Infectious Disease"/>
            <person name="Wu L."/>
            <person name="Ma J."/>
        </authorList>
    </citation>
    <scope>NUCLEOTIDE SEQUENCE [LARGE SCALE GENOMIC DNA]</scope>
    <source>
        <strain evidence="3">CGMCC 1.15922</strain>
    </source>
</reference>
<proteinExistence type="predicted"/>
<gene>
    <name evidence="2" type="ORF">GCM10011501_01860</name>
</gene>
<protein>
    <recommendedName>
        <fullName evidence="4">DUF2059 domain-containing protein</fullName>
    </recommendedName>
</protein>
<organism evidence="2 3">
    <name type="scientific">Thalassotalea profundi</name>
    <dbReference type="NCBI Taxonomy" id="2036687"/>
    <lineage>
        <taxon>Bacteria</taxon>
        <taxon>Pseudomonadati</taxon>
        <taxon>Pseudomonadota</taxon>
        <taxon>Gammaproteobacteria</taxon>
        <taxon>Alteromonadales</taxon>
        <taxon>Colwelliaceae</taxon>
        <taxon>Thalassotalea</taxon>
    </lineage>
</organism>
<evidence type="ECO:0000313" key="2">
    <source>
        <dbReference type="EMBL" id="GHE77829.1"/>
    </source>
</evidence>